<dbReference type="SUPFAM" id="SSF53067">
    <property type="entry name" value="Actin-like ATPase domain"/>
    <property type="match status" value="2"/>
</dbReference>
<dbReference type="CDD" id="cd24052">
    <property type="entry name" value="ASKHA_NBD_HpPPX-GppA-like"/>
    <property type="match status" value="1"/>
</dbReference>
<dbReference type="Gene3D" id="3.30.420.40">
    <property type="match status" value="1"/>
</dbReference>
<dbReference type="InterPro" id="IPR043129">
    <property type="entry name" value="ATPase_NBD"/>
</dbReference>
<reference evidence="3" key="1">
    <citation type="journal article" date="2021" name="PeerJ">
        <title>Extensive microbial diversity within the chicken gut microbiome revealed by metagenomics and culture.</title>
        <authorList>
            <person name="Gilroy R."/>
            <person name="Ravi A."/>
            <person name="Getino M."/>
            <person name="Pursley I."/>
            <person name="Horton D.L."/>
            <person name="Alikhan N.F."/>
            <person name="Baker D."/>
            <person name="Gharbi K."/>
            <person name="Hall N."/>
            <person name="Watson M."/>
            <person name="Adriaenssens E.M."/>
            <person name="Foster-Nyarko E."/>
            <person name="Jarju S."/>
            <person name="Secka A."/>
            <person name="Antonio M."/>
            <person name="Oren A."/>
            <person name="Chaudhuri R.R."/>
            <person name="La Ragione R."/>
            <person name="Hildebrand F."/>
            <person name="Pallen M.J."/>
        </authorList>
    </citation>
    <scope>NUCLEOTIDE SEQUENCE</scope>
    <source>
        <strain evidence="3">CHK33-7979</strain>
    </source>
</reference>
<dbReference type="InterPro" id="IPR003695">
    <property type="entry name" value="Ppx_GppA_N"/>
</dbReference>
<dbReference type="InterPro" id="IPR050273">
    <property type="entry name" value="GppA/Ppx_hydrolase"/>
</dbReference>
<dbReference type="GO" id="GO:0006357">
    <property type="term" value="P:regulation of transcription by RNA polymerase II"/>
    <property type="evidence" value="ECO:0007669"/>
    <property type="project" value="TreeGrafter"/>
</dbReference>
<evidence type="ECO:0000259" key="2">
    <source>
        <dbReference type="Pfam" id="PF02541"/>
    </source>
</evidence>
<comment type="similarity">
    <text evidence="1">Belongs to the GppA/Ppx family.</text>
</comment>
<evidence type="ECO:0000256" key="1">
    <source>
        <dbReference type="ARBA" id="ARBA00007125"/>
    </source>
</evidence>
<evidence type="ECO:0000313" key="4">
    <source>
        <dbReference type="Proteomes" id="UP000886824"/>
    </source>
</evidence>
<gene>
    <name evidence="3" type="ORF">H9826_02845</name>
</gene>
<comment type="caution">
    <text evidence="3">The sequence shown here is derived from an EMBL/GenBank/DDBJ whole genome shotgun (WGS) entry which is preliminary data.</text>
</comment>
<feature type="domain" description="Ppx/GppA phosphatase N-terminal" evidence="2">
    <location>
        <begin position="21"/>
        <end position="297"/>
    </location>
</feature>
<dbReference type="Pfam" id="PF02541">
    <property type="entry name" value="Ppx-GppA"/>
    <property type="match status" value="1"/>
</dbReference>
<dbReference type="PANTHER" id="PTHR30005:SF0">
    <property type="entry name" value="RETROGRADE REGULATION PROTEIN 2"/>
    <property type="match status" value="1"/>
</dbReference>
<proteinExistence type="inferred from homology"/>
<dbReference type="PANTHER" id="PTHR30005">
    <property type="entry name" value="EXOPOLYPHOSPHATASE"/>
    <property type="match status" value="1"/>
</dbReference>
<dbReference type="Proteomes" id="UP000886824">
    <property type="component" value="Unassembled WGS sequence"/>
</dbReference>
<name>A0A9D1Z2V9_9FIRM</name>
<organism evidence="3 4">
    <name type="scientific">Candidatus Intestinimonas merdavium</name>
    <dbReference type="NCBI Taxonomy" id="2838622"/>
    <lineage>
        <taxon>Bacteria</taxon>
        <taxon>Bacillati</taxon>
        <taxon>Bacillota</taxon>
        <taxon>Clostridia</taxon>
        <taxon>Eubacteriales</taxon>
        <taxon>Intestinimonas</taxon>
    </lineage>
</organism>
<dbReference type="EMBL" id="DXCX01000030">
    <property type="protein sequence ID" value="HIY72903.1"/>
    <property type="molecule type" value="Genomic_DNA"/>
</dbReference>
<evidence type="ECO:0000313" key="3">
    <source>
        <dbReference type="EMBL" id="HIY72903.1"/>
    </source>
</evidence>
<reference evidence="3" key="2">
    <citation type="submission" date="2021-04" db="EMBL/GenBank/DDBJ databases">
        <authorList>
            <person name="Gilroy R."/>
        </authorList>
    </citation>
    <scope>NUCLEOTIDE SEQUENCE</scope>
    <source>
        <strain evidence="3">CHK33-7979</strain>
    </source>
</reference>
<dbReference type="Gene3D" id="3.30.420.150">
    <property type="entry name" value="Exopolyphosphatase. Domain 2"/>
    <property type="match status" value="1"/>
</dbReference>
<dbReference type="AlphaFoldDB" id="A0A9D1Z2V9"/>
<protein>
    <submittedName>
        <fullName evidence="3">Phosphatase</fullName>
    </submittedName>
</protein>
<accession>A0A9D1Z2V9</accession>
<sequence length="298" mass="32249">MLCGIVDLGSNTIRLSIYHCDKDQFRLLMHKKTMAGLAGYVQEGVLSDSGILVACRTLAGYRALLDNFNVSHLHVFATASLRNIFNTAEAVEAIRDVTGIQVEVLSGDEEAALSFRGAVLPGGVSTGVLADIGGGSFELVRYEDMTITSACSLPVGSLSLYTRFTGGLFPTADECRRMRHFVHEQLEKAGASQIQRKHLCGVGGTVRAVAKLCNDVYGRDPELRTMSAQELKDLYKLLKKGGRDTLRQLLRSAPDRVHTLLPGLIILNAIVKTCGVETVVASAAGVREGYLMDHVLKI</sequence>